<organism evidence="2">
    <name type="scientific">viral metagenome</name>
    <dbReference type="NCBI Taxonomy" id="1070528"/>
    <lineage>
        <taxon>unclassified sequences</taxon>
        <taxon>metagenomes</taxon>
        <taxon>organismal metagenomes</taxon>
    </lineage>
</organism>
<evidence type="ECO:0000256" key="1">
    <source>
        <dbReference type="SAM" id="Phobius"/>
    </source>
</evidence>
<feature type="transmembrane region" description="Helical" evidence="1">
    <location>
        <begin position="6"/>
        <end position="23"/>
    </location>
</feature>
<dbReference type="EMBL" id="MN739518">
    <property type="protein sequence ID" value="QHT10037.1"/>
    <property type="molecule type" value="Genomic_DNA"/>
</dbReference>
<evidence type="ECO:0000313" key="2">
    <source>
        <dbReference type="EMBL" id="QHT10037.1"/>
    </source>
</evidence>
<keyword evidence="1" id="KW-0812">Transmembrane</keyword>
<reference evidence="2" key="1">
    <citation type="journal article" date="2020" name="Nature">
        <title>Giant virus diversity and host interactions through global metagenomics.</title>
        <authorList>
            <person name="Schulz F."/>
            <person name="Roux S."/>
            <person name="Paez-Espino D."/>
            <person name="Jungbluth S."/>
            <person name="Walsh D.A."/>
            <person name="Denef V.J."/>
            <person name="McMahon K.D."/>
            <person name="Konstantinidis K.T."/>
            <person name="Eloe-Fadrosh E.A."/>
            <person name="Kyrpides N.C."/>
            <person name="Woyke T."/>
        </authorList>
    </citation>
    <scope>NUCLEOTIDE SEQUENCE</scope>
    <source>
        <strain evidence="2">GVMAG-M-3300023174-104</strain>
    </source>
</reference>
<accession>A0A6C0D0J2</accession>
<proteinExistence type="predicted"/>
<sequence length="64" mass="7667">MFFDPCFIFSIYFILFYLILCITEENVNPVKNPIVHNRNKSCLGGKDPWEKNRTEGKQIFKPRR</sequence>
<keyword evidence="1" id="KW-0472">Membrane</keyword>
<keyword evidence="1" id="KW-1133">Transmembrane helix</keyword>
<dbReference type="AlphaFoldDB" id="A0A6C0D0J2"/>
<protein>
    <submittedName>
        <fullName evidence="2">Uncharacterized protein</fullName>
    </submittedName>
</protein>
<name>A0A6C0D0J2_9ZZZZ</name>